<proteinExistence type="predicted"/>
<dbReference type="RefSeq" id="WP_145357943.1">
    <property type="nucleotide sequence ID" value="NZ_CP036265.1"/>
</dbReference>
<name>A0A517P6W6_9PLAN</name>
<gene>
    <name evidence="3" type="ORF">CA12_11920</name>
</gene>
<sequence length="375" mass="37989" precursor="true">MFDLRFAATCVAALSAAPLAVAQTATPGTEPPPILHAIPADAVGGVTLDVERLRGEPVFARTVAPLLGEGGPFAVALGELGLAFEDVRAVAAFVPPADPEEPYPSRDPVGEPLFLVRVNGPVVVPEALAERGVAKVLPDGRTLALAIGRRGGETLAALGAPQAPAAGSAAALAEELAHAAPAGLLAFGDVTAVRSALLTELDFAVRREDEWIPAFGFAHPAITSADALALAVELREGVLAVRLVAAAPDAASADRLRRTAEAAVIVAGNVLNGLPGAMLRREPEQAALVALAANALRRTLASVAVTGEGPVDAPPRAAVAATVDAETTAAAAALLIAALREEFGPRPAGRSPRVREIGAPEARDASEKSAEPGDR</sequence>
<dbReference type="KEGG" id="acaf:CA12_11920"/>
<evidence type="ECO:0000313" key="3">
    <source>
        <dbReference type="EMBL" id="QDT15111.1"/>
    </source>
</evidence>
<protein>
    <submittedName>
        <fullName evidence="3">Uncharacterized protein</fullName>
    </submittedName>
</protein>
<feature type="compositionally biased region" description="Basic and acidic residues" evidence="1">
    <location>
        <begin position="353"/>
        <end position="375"/>
    </location>
</feature>
<dbReference type="EMBL" id="CP036265">
    <property type="protein sequence ID" value="QDT15111.1"/>
    <property type="molecule type" value="Genomic_DNA"/>
</dbReference>
<organism evidence="3 4">
    <name type="scientific">Alienimonas californiensis</name>
    <dbReference type="NCBI Taxonomy" id="2527989"/>
    <lineage>
        <taxon>Bacteria</taxon>
        <taxon>Pseudomonadati</taxon>
        <taxon>Planctomycetota</taxon>
        <taxon>Planctomycetia</taxon>
        <taxon>Planctomycetales</taxon>
        <taxon>Planctomycetaceae</taxon>
        <taxon>Alienimonas</taxon>
    </lineage>
</organism>
<keyword evidence="2" id="KW-0732">Signal</keyword>
<evidence type="ECO:0000313" key="4">
    <source>
        <dbReference type="Proteomes" id="UP000318741"/>
    </source>
</evidence>
<accession>A0A517P6W6</accession>
<feature type="signal peptide" evidence="2">
    <location>
        <begin position="1"/>
        <end position="22"/>
    </location>
</feature>
<evidence type="ECO:0000256" key="1">
    <source>
        <dbReference type="SAM" id="MobiDB-lite"/>
    </source>
</evidence>
<evidence type="ECO:0000256" key="2">
    <source>
        <dbReference type="SAM" id="SignalP"/>
    </source>
</evidence>
<keyword evidence="4" id="KW-1185">Reference proteome</keyword>
<feature type="chain" id="PRO_5021808716" evidence="2">
    <location>
        <begin position="23"/>
        <end position="375"/>
    </location>
</feature>
<dbReference type="Proteomes" id="UP000318741">
    <property type="component" value="Chromosome"/>
</dbReference>
<dbReference type="AlphaFoldDB" id="A0A517P6W6"/>
<reference evidence="3 4" key="1">
    <citation type="submission" date="2019-02" db="EMBL/GenBank/DDBJ databases">
        <title>Deep-cultivation of Planctomycetes and their phenomic and genomic characterization uncovers novel biology.</title>
        <authorList>
            <person name="Wiegand S."/>
            <person name="Jogler M."/>
            <person name="Boedeker C."/>
            <person name="Pinto D."/>
            <person name="Vollmers J."/>
            <person name="Rivas-Marin E."/>
            <person name="Kohn T."/>
            <person name="Peeters S.H."/>
            <person name="Heuer A."/>
            <person name="Rast P."/>
            <person name="Oberbeckmann S."/>
            <person name="Bunk B."/>
            <person name="Jeske O."/>
            <person name="Meyerdierks A."/>
            <person name="Storesund J.E."/>
            <person name="Kallscheuer N."/>
            <person name="Luecker S."/>
            <person name="Lage O.M."/>
            <person name="Pohl T."/>
            <person name="Merkel B.J."/>
            <person name="Hornburger P."/>
            <person name="Mueller R.-W."/>
            <person name="Bruemmer F."/>
            <person name="Labrenz M."/>
            <person name="Spormann A.M."/>
            <person name="Op den Camp H."/>
            <person name="Overmann J."/>
            <person name="Amann R."/>
            <person name="Jetten M.S.M."/>
            <person name="Mascher T."/>
            <person name="Medema M.H."/>
            <person name="Devos D.P."/>
            <person name="Kaster A.-K."/>
            <person name="Ovreas L."/>
            <person name="Rohde M."/>
            <person name="Galperin M.Y."/>
            <person name="Jogler C."/>
        </authorList>
    </citation>
    <scope>NUCLEOTIDE SEQUENCE [LARGE SCALE GENOMIC DNA]</scope>
    <source>
        <strain evidence="3 4">CA12</strain>
    </source>
</reference>
<feature type="region of interest" description="Disordered" evidence="1">
    <location>
        <begin position="344"/>
        <end position="375"/>
    </location>
</feature>